<proteinExistence type="predicted"/>
<evidence type="ECO:0000313" key="4">
    <source>
        <dbReference type="Proteomes" id="UP001596512"/>
    </source>
</evidence>
<evidence type="ECO:0000256" key="2">
    <source>
        <dbReference type="SAM" id="Phobius"/>
    </source>
</evidence>
<feature type="transmembrane region" description="Helical" evidence="2">
    <location>
        <begin position="30"/>
        <end position="52"/>
    </location>
</feature>
<keyword evidence="4" id="KW-1185">Reference proteome</keyword>
<name>A0ABW2TQJ9_9PSEU</name>
<reference evidence="4" key="1">
    <citation type="journal article" date="2019" name="Int. J. Syst. Evol. Microbiol.">
        <title>The Global Catalogue of Microorganisms (GCM) 10K type strain sequencing project: providing services to taxonomists for standard genome sequencing and annotation.</title>
        <authorList>
            <consortium name="The Broad Institute Genomics Platform"/>
            <consortium name="The Broad Institute Genome Sequencing Center for Infectious Disease"/>
            <person name="Wu L."/>
            <person name="Ma J."/>
        </authorList>
    </citation>
    <scope>NUCLEOTIDE SEQUENCE [LARGE SCALE GENOMIC DNA]</scope>
    <source>
        <strain evidence="4">JCM 17695</strain>
    </source>
</reference>
<dbReference type="EMBL" id="JBHTEY010000004">
    <property type="protein sequence ID" value="MFC7616062.1"/>
    <property type="molecule type" value="Genomic_DNA"/>
</dbReference>
<dbReference type="Proteomes" id="UP001596512">
    <property type="component" value="Unassembled WGS sequence"/>
</dbReference>
<keyword evidence="2" id="KW-1133">Transmembrane helix</keyword>
<evidence type="ECO:0008006" key="5">
    <source>
        <dbReference type="Google" id="ProtNLM"/>
    </source>
</evidence>
<sequence>MLEESRTNELPVTTGRHADPEPRGRRGLPWLVAAGVLVVAGGVTGGVVWAGAGPDQESATHVARNFVDAVNTRDEAALQRFVCGRDGSENAHLYRGFLETANVTLESVDVSGSDPRFTVLAARTAGNSSVKLSIPLTEEDGEWKVCDISKALSGR</sequence>
<accession>A0ABW2TQJ9</accession>
<evidence type="ECO:0000256" key="1">
    <source>
        <dbReference type="SAM" id="MobiDB-lite"/>
    </source>
</evidence>
<evidence type="ECO:0000313" key="3">
    <source>
        <dbReference type="EMBL" id="MFC7616062.1"/>
    </source>
</evidence>
<keyword evidence="2" id="KW-0812">Transmembrane</keyword>
<protein>
    <recommendedName>
        <fullName evidence="5">DUF4878 domain-containing protein</fullName>
    </recommendedName>
</protein>
<keyword evidence="2" id="KW-0472">Membrane</keyword>
<feature type="region of interest" description="Disordered" evidence="1">
    <location>
        <begin position="1"/>
        <end position="25"/>
    </location>
</feature>
<gene>
    <name evidence="3" type="ORF">ACFQV2_23905</name>
</gene>
<comment type="caution">
    <text evidence="3">The sequence shown here is derived from an EMBL/GenBank/DDBJ whole genome shotgun (WGS) entry which is preliminary data.</text>
</comment>
<organism evidence="3 4">
    <name type="scientific">Actinokineospora soli</name>
    <dbReference type="NCBI Taxonomy" id="1048753"/>
    <lineage>
        <taxon>Bacteria</taxon>
        <taxon>Bacillati</taxon>
        <taxon>Actinomycetota</taxon>
        <taxon>Actinomycetes</taxon>
        <taxon>Pseudonocardiales</taxon>
        <taxon>Pseudonocardiaceae</taxon>
        <taxon>Actinokineospora</taxon>
    </lineage>
</organism>